<protein>
    <submittedName>
        <fullName evidence="2">Glycosyltransferase family 2 protein</fullName>
    </submittedName>
</protein>
<dbReference type="PANTHER" id="PTHR43685:SF11">
    <property type="entry name" value="GLYCOSYLTRANSFERASE TAGX-RELATED"/>
    <property type="match status" value="1"/>
</dbReference>
<dbReference type="InterPro" id="IPR001173">
    <property type="entry name" value="Glyco_trans_2-like"/>
</dbReference>
<gene>
    <name evidence="2" type="ORF">ACFPER_11875</name>
</gene>
<dbReference type="RefSeq" id="WP_204393256.1">
    <property type="nucleotide sequence ID" value="NZ_JAFBBW010000001.1"/>
</dbReference>
<dbReference type="EMBL" id="JBHSJC010000001">
    <property type="protein sequence ID" value="MFC4829494.1"/>
    <property type="molecule type" value="Genomic_DNA"/>
</dbReference>
<dbReference type="SUPFAM" id="SSF53448">
    <property type="entry name" value="Nucleotide-diphospho-sugar transferases"/>
    <property type="match status" value="1"/>
</dbReference>
<dbReference type="PANTHER" id="PTHR43685">
    <property type="entry name" value="GLYCOSYLTRANSFERASE"/>
    <property type="match status" value="1"/>
</dbReference>
<organism evidence="2 3">
    <name type="scientific">Agromyces aurantiacus</name>
    <dbReference type="NCBI Taxonomy" id="165814"/>
    <lineage>
        <taxon>Bacteria</taxon>
        <taxon>Bacillati</taxon>
        <taxon>Actinomycetota</taxon>
        <taxon>Actinomycetes</taxon>
        <taxon>Micrococcales</taxon>
        <taxon>Microbacteriaceae</taxon>
        <taxon>Agromyces</taxon>
    </lineage>
</organism>
<dbReference type="InterPro" id="IPR029044">
    <property type="entry name" value="Nucleotide-diphossugar_trans"/>
</dbReference>
<reference evidence="3" key="1">
    <citation type="journal article" date="2019" name="Int. J. Syst. Evol. Microbiol.">
        <title>The Global Catalogue of Microorganisms (GCM) 10K type strain sequencing project: providing services to taxonomists for standard genome sequencing and annotation.</title>
        <authorList>
            <consortium name="The Broad Institute Genomics Platform"/>
            <consortium name="The Broad Institute Genome Sequencing Center for Infectious Disease"/>
            <person name="Wu L."/>
            <person name="Ma J."/>
        </authorList>
    </citation>
    <scope>NUCLEOTIDE SEQUENCE [LARGE SCALE GENOMIC DNA]</scope>
    <source>
        <strain evidence="3">CGMCC 1.12192</strain>
    </source>
</reference>
<keyword evidence="3" id="KW-1185">Reference proteome</keyword>
<evidence type="ECO:0000313" key="3">
    <source>
        <dbReference type="Proteomes" id="UP001595960"/>
    </source>
</evidence>
<dbReference type="Pfam" id="PF00535">
    <property type="entry name" value="Glycos_transf_2"/>
    <property type="match status" value="1"/>
</dbReference>
<accession>A0ABV9R7F7</accession>
<feature type="domain" description="Glycosyltransferase 2-like" evidence="1">
    <location>
        <begin position="17"/>
        <end position="131"/>
    </location>
</feature>
<name>A0ABV9R7F7_9MICO</name>
<evidence type="ECO:0000313" key="2">
    <source>
        <dbReference type="EMBL" id="MFC4829494.1"/>
    </source>
</evidence>
<sequence length="337" mass="36540">MSARSDGAGRRGTPRVSVALGTHNGARFLGEQLGSILAQTHPVREIVLSDDASTDETVALAERAVDAHRAAGGDVELRVLRNRPALGVTANFEQALRASTGDLVALADQDDVWRPDRVARAVEAFRSRPEVQLVASDAVLVDAEGEDLGSTLFATLGVDDALRRRIDGPGAFDELLRRNLLTGATMMVRRELVDRAEPFPASWVHDEWLAVVASVTGGIAVLPDRLIGYRQHGANQIGVTELGWSGRLAKLREPRGVRNARLLARAGDLAARLPAIAPDPSVAERLDGKLDHERVRSGLPRARLRRAAPVLREWRTGRYRSYGLGAQDVLRDLVQPS</sequence>
<dbReference type="CDD" id="cd04196">
    <property type="entry name" value="GT_2_like_d"/>
    <property type="match status" value="1"/>
</dbReference>
<evidence type="ECO:0000259" key="1">
    <source>
        <dbReference type="Pfam" id="PF00535"/>
    </source>
</evidence>
<comment type="caution">
    <text evidence="2">The sequence shown here is derived from an EMBL/GenBank/DDBJ whole genome shotgun (WGS) entry which is preliminary data.</text>
</comment>
<dbReference type="Gene3D" id="3.90.550.10">
    <property type="entry name" value="Spore Coat Polysaccharide Biosynthesis Protein SpsA, Chain A"/>
    <property type="match status" value="1"/>
</dbReference>
<dbReference type="Proteomes" id="UP001595960">
    <property type="component" value="Unassembled WGS sequence"/>
</dbReference>
<dbReference type="InterPro" id="IPR050834">
    <property type="entry name" value="Glycosyltransf_2"/>
</dbReference>
<proteinExistence type="predicted"/>